<dbReference type="Pfam" id="PF06251">
    <property type="entry name" value="Caps_syn_GfcC_C"/>
    <property type="match status" value="1"/>
</dbReference>
<reference evidence="4 5" key="1">
    <citation type="submission" date="2021-02" db="EMBL/GenBank/DDBJ databases">
        <authorList>
            <person name="Park J.-S."/>
        </authorList>
    </citation>
    <scope>NUCLEOTIDE SEQUENCE [LARGE SCALE GENOMIC DNA]</scope>
    <source>
        <strain evidence="4 5">188UL20-2</strain>
    </source>
</reference>
<name>A0ABS2HJJ3_9VIBR</name>
<dbReference type="InterPro" id="IPR046459">
    <property type="entry name" value="Caps_syn_GfcC_N"/>
</dbReference>
<feature type="domain" description="Capsule biosynthesis GfcC-like N-terminal" evidence="3">
    <location>
        <begin position="32"/>
        <end position="148"/>
    </location>
</feature>
<dbReference type="Pfam" id="PF20616">
    <property type="entry name" value="Caps_syn_GfcC_N"/>
    <property type="match status" value="1"/>
</dbReference>
<feature type="chain" id="PRO_5047014874" evidence="1">
    <location>
        <begin position="26"/>
        <end position="253"/>
    </location>
</feature>
<evidence type="ECO:0000313" key="5">
    <source>
        <dbReference type="Proteomes" id="UP000809621"/>
    </source>
</evidence>
<evidence type="ECO:0000256" key="1">
    <source>
        <dbReference type="SAM" id="SignalP"/>
    </source>
</evidence>
<gene>
    <name evidence="4" type="ORF">JQC93_14835</name>
</gene>
<protein>
    <submittedName>
        <fullName evidence="4">Capsule biosynthesis GfcC family protein</fullName>
    </submittedName>
</protein>
<accession>A0ABS2HJJ3</accession>
<evidence type="ECO:0000313" key="4">
    <source>
        <dbReference type="EMBL" id="MBM7037685.1"/>
    </source>
</evidence>
<keyword evidence="5" id="KW-1185">Reference proteome</keyword>
<dbReference type="Gene3D" id="3.10.560.10">
    <property type="entry name" value="Outer membrane lipoprotein wza domain like"/>
    <property type="match status" value="1"/>
</dbReference>
<feature type="domain" description="Capsule biosynthesis GfcC-like C-terminal" evidence="2">
    <location>
        <begin position="169"/>
        <end position="250"/>
    </location>
</feature>
<dbReference type="RefSeq" id="WP_205159195.1">
    <property type="nucleotide sequence ID" value="NZ_JAFEUM010000006.1"/>
</dbReference>
<evidence type="ECO:0000259" key="3">
    <source>
        <dbReference type="Pfam" id="PF20616"/>
    </source>
</evidence>
<dbReference type="InterPro" id="IPR010425">
    <property type="entry name" value="Caps_synth_GfcC-like_C"/>
</dbReference>
<sequence>MNIIKKLAHVSMAFLGALMPLLLSASEAPAPTLSITLASEGQQLQFDKPSRLSAVVAAVAPYTTAPSIHSYPMYSRLFSSAKQSQAEQLKQQVLTELHNRLEEDESYQLLINEVHDWTVGYRELLSLDQDVFRIDASLDPMLAGDFDLELIEPPSTIEILGLVNTPQLLTWQPHWTASDYIKQSVRHDKGHRSYVWIVYPDGHITRSGYAYWNNEAASIVPGSVLFVGYNSDKQATIDLEQNIAKLIASRHFY</sequence>
<organism evidence="4 5">
    <name type="scientific">Vibrio ulleungensis</name>
    <dbReference type="NCBI Taxonomy" id="2807619"/>
    <lineage>
        <taxon>Bacteria</taxon>
        <taxon>Pseudomonadati</taxon>
        <taxon>Pseudomonadota</taxon>
        <taxon>Gammaproteobacteria</taxon>
        <taxon>Vibrionales</taxon>
        <taxon>Vibrionaceae</taxon>
        <taxon>Vibrio</taxon>
    </lineage>
</organism>
<feature type="signal peptide" evidence="1">
    <location>
        <begin position="1"/>
        <end position="25"/>
    </location>
</feature>
<evidence type="ECO:0000259" key="2">
    <source>
        <dbReference type="Pfam" id="PF06251"/>
    </source>
</evidence>
<proteinExistence type="predicted"/>
<dbReference type="Proteomes" id="UP000809621">
    <property type="component" value="Unassembled WGS sequence"/>
</dbReference>
<comment type="caution">
    <text evidence="4">The sequence shown here is derived from an EMBL/GenBank/DDBJ whole genome shotgun (WGS) entry which is preliminary data.</text>
</comment>
<keyword evidence="1" id="KW-0732">Signal</keyword>
<dbReference type="EMBL" id="JAFEUM010000006">
    <property type="protein sequence ID" value="MBM7037685.1"/>
    <property type="molecule type" value="Genomic_DNA"/>
</dbReference>